<name>A0AAV4ZGC0_9HYPH</name>
<reference evidence="2" key="2">
    <citation type="submission" date="2021-08" db="EMBL/GenBank/DDBJ databases">
        <authorList>
            <person name="Tani A."/>
            <person name="Ola A."/>
            <person name="Ogura Y."/>
            <person name="Katsura K."/>
            <person name="Hayashi T."/>
        </authorList>
    </citation>
    <scope>NUCLEOTIDE SEQUENCE</scope>
    <source>
        <strain evidence="2">DSM 16372</strain>
    </source>
</reference>
<proteinExistence type="predicted"/>
<protein>
    <submittedName>
        <fullName evidence="2">Uncharacterized protein</fullName>
    </submittedName>
</protein>
<gene>
    <name evidence="2" type="ORF">BHAOGJBA_0930</name>
</gene>
<keyword evidence="1" id="KW-0472">Membrane</keyword>
<keyword evidence="1" id="KW-0812">Transmembrane</keyword>
<keyword evidence="1" id="KW-1133">Transmembrane helix</keyword>
<dbReference type="AlphaFoldDB" id="A0AAV4ZGC0"/>
<evidence type="ECO:0000256" key="1">
    <source>
        <dbReference type="SAM" id="Phobius"/>
    </source>
</evidence>
<dbReference type="Proteomes" id="UP001055247">
    <property type="component" value="Unassembled WGS sequence"/>
</dbReference>
<dbReference type="EMBL" id="BPQO01000003">
    <property type="protein sequence ID" value="GJD87427.1"/>
    <property type="molecule type" value="Genomic_DNA"/>
</dbReference>
<keyword evidence="3" id="KW-1185">Reference proteome</keyword>
<sequence length="125" mass="13850">MTLAALLPPVATATVLNCFLFALAWRGDRTELRTGRTPWPLVLGITYIERHALALPQQYAQGYADSIECTVCPAPMKAERMRYLIQHHPAVVPFVQQHIPPAIQASQQAMNQIGAALLPCFEDRA</sequence>
<feature type="transmembrane region" description="Helical" evidence="1">
    <location>
        <begin position="6"/>
        <end position="25"/>
    </location>
</feature>
<reference evidence="2" key="1">
    <citation type="journal article" date="2016" name="Front. Microbiol.">
        <title>Genome Sequence of the Piezophilic, Mesophilic Sulfate-Reducing Bacterium Desulfovibrio indicus J2T.</title>
        <authorList>
            <person name="Cao J."/>
            <person name="Maignien L."/>
            <person name="Shao Z."/>
            <person name="Alain K."/>
            <person name="Jebbar M."/>
        </authorList>
    </citation>
    <scope>NUCLEOTIDE SEQUENCE</scope>
    <source>
        <strain evidence="2">DSM 16372</strain>
    </source>
</reference>
<organism evidence="2 3">
    <name type="scientific">Methylobacterium hispanicum</name>
    <dbReference type="NCBI Taxonomy" id="270350"/>
    <lineage>
        <taxon>Bacteria</taxon>
        <taxon>Pseudomonadati</taxon>
        <taxon>Pseudomonadota</taxon>
        <taxon>Alphaproteobacteria</taxon>
        <taxon>Hyphomicrobiales</taxon>
        <taxon>Methylobacteriaceae</taxon>
        <taxon>Methylobacterium</taxon>
    </lineage>
</organism>
<accession>A0AAV4ZGC0</accession>
<evidence type="ECO:0000313" key="2">
    <source>
        <dbReference type="EMBL" id="GJD87427.1"/>
    </source>
</evidence>
<comment type="caution">
    <text evidence="2">The sequence shown here is derived from an EMBL/GenBank/DDBJ whole genome shotgun (WGS) entry which is preliminary data.</text>
</comment>
<evidence type="ECO:0000313" key="3">
    <source>
        <dbReference type="Proteomes" id="UP001055247"/>
    </source>
</evidence>